<feature type="region of interest" description="Disordered" evidence="1">
    <location>
        <begin position="12"/>
        <end position="49"/>
    </location>
</feature>
<dbReference type="AlphaFoldDB" id="A0A1I8AFC7"/>
<proteinExistence type="predicted"/>
<evidence type="ECO:0000313" key="2">
    <source>
        <dbReference type="Proteomes" id="UP000095287"/>
    </source>
</evidence>
<evidence type="ECO:0000313" key="3">
    <source>
        <dbReference type="WBParaSite" id="L893_g5168.t1"/>
    </source>
</evidence>
<name>A0A1I8AFC7_9BILA</name>
<organism evidence="2 3">
    <name type="scientific">Steinernema glaseri</name>
    <dbReference type="NCBI Taxonomy" id="37863"/>
    <lineage>
        <taxon>Eukaryota</taxon>
        <taxon>Metazoa</taxon>
        <taxon>Ecdysozoa</taxon>
        <taxon>Nematoda</taxon>
        <taxon>Chromadorea</taxon>
        <taxon>Rhabditida</taxon>
        <taxon>Tylenchina</taxon>
        <taxon>Panagrolaimomorpha</taxon>
        <taxon>Strongyloidoidea</taxon>
        <taxon>Steinernematidae</taxon>
        <taxon>Steinernema</taxon>
    </lineage>
</organism>
<dbReference type="WBParaSite" id="L893_g5168.t1">
    <property type="protein sequence ID" value="L893_g5168.t1"/>
    <property type="gene ID" value="L893_g5168"/>
</dbReference>
<keyword evidence="2" id="KW-1185">Reference proteome</keyword>
<protein>
    <submittedName>
        <fullName evidence="3">Uncharacterized protein</fullName>
    </submittedName>
</protein>
<sequence>MKTCFQCYLSSQSLAKDPSGPPWRQRKTNVRGAEGNRWRQESSHRQEEDHRVKKFNSIVGIAIDRWF</sequence>
<feature type="compositionally biased region" description="Basic and acidic residues" evidence="1">
    <location>
        <begin position="34"/>
        <end position="49"/>
    </location>
</feature>
<evidence type="ECO:0000256" key="1">
    <source>
        <dbReference type="SAM" id="MobiDB-lite"/>
    </source>
</evidence>
<dbReference type="Proteomes" id="UP000095287">
    <property type="component" value="Unplaced"/>
</dbReference>
<reference evidence="3" key="1">
    <citation type="submission" date="2016-11" db="UniProtKB">
        <authorList>
            <consortium name="WormBaseParasite"/>
        </authorList>
    </citation>
    <scope>IDENTIFICATION</scope>
</reference>
<accession>A0A1I8AFC7</accession>